<keyword evidence="1 7" id="KW-0963">Cytoplasm</keyword>
<dbReference type="InterPro" id="IPR009718">
    <property type="entry name" value="Rex_DNA-bd_C_dom"/>
</dbReference>
<dbReference type="SUPFAM" id="SSF51735">
    <property type="entry name" value="NAD(P)-binding Rossmann-fold domains"/>
    <property type="match status" value="1"/>
</dbReference>
<dbReference type="InterPro" id="IPR036388">
    <property type="entry name" value="WH-like_DNA-bd_sf"/>
</dbReference>
<keyword evidence="4 7" id="KW-0520">NAD</keyword>
<evidence type="ECO:0000313" key="9">
    <source>
        <dbReference type="EMBL" id="HIX05634.1"/>
    </source>
</evidence>
<dbReference type="InterPro" id="IPR036390">
    <property type="entry name" value="WH_DNA-bd_sf"/>
</dbReference>
<dbReference type="Pfam" id="PF06971">
    <property type="entry name" value="Put_DNA-bind_N"/>
    <property type="match status" value="1"/>
</dbReference>
<dbReference type="InterPro" id="IPR003781">
    <property type="entry name" value="CoA-bd"/>
</dbReference>
<evidence type="ECO:0000313" key="10">
    <source>
        <dbReference type="Proteomes" id="UP000824193"/>
    </source>
</evidence>
<reference evidence="9" key="2">
    <citation type="submission" date="2021-04" db="EMBL/GenBank/DDBJ databases">
        <authorList>
            <person name="Gilroy R."/>
        </authorList>
    </citation>
    <scope>NUCLEOTIDE SEQUENCE</scope>
    <source>
        <strain evidence="9">2239</strain>
    </source>
</reference>
<name>A0A9D2ADH4_9FIRM</name>
<comment type="caution">
    <text evidence="9">The sequence shown here is derived from an EMBL/GenBank/DDBJ whole genome shotgun (WGS) entry which is preliminary data.</text>
</comment>
<gene>
    <name evidence="7" type="primary">rex</name>
    <name evidence="9" type="ORF">H9865_05975</name>
</gene>
<dbReference type="Proteomes" id="UP000824193">
    <property type="component" value="Unassembled WGS sequence"/>
</dbReference>
<comment type="subcellular location">
    <subcellularLocation>
        <location evidence="7">Cytoplasm</location>
    </subcellularLocation>
</comment>
<comment type="subunit">
    <text evidence="7">Homodimer.</text>
</comment>
<dbReference type="GO" id="GO:0045892">
    <property type="term" value="P:negative regulation of DNA-templated transcription"/>
    <property type="evidence" value="ECO:0007669"/>
    <property type="project" value="InterPro"/>
</dbReference>
<evidence type="ECO:0000256" key="5">
    <source>
        <dbReference type="ARBA" id="ARBA00023125"/>
    </source>
</evidence>
<dbReference type="SMART" id="SM00881">
    <property type="entry name" value="CoA_binding"/>
    <property type="match status" value="1"/>
</dbReference>
<dbReference type="GO" id="GO:0003700">
    <property type="term" value="F:DNA-binding transcription factor activity"/>
    <property type="evidence" value="ECO:0007669"/>
    <property type="project" value="UniProtKB-UniRule"/>
</dbReference>
<dbReference type="HAMAP" id="MF_01131">
    <property type="entry name" value="Rex"/>
    <property type="match status" value="1"/>
</dbReference>
<dbReference type="NCBIfam" id="NF003995">
    <property type="entry name" value="PRK05472.2-4"/>
    <property type="match status" value="1"/>
</dbReference>
<feature type="binding site" evidence="7">
    <location>
        <begin position="93"/>
        <end position="98"/>
    </location>
    <ligand>
        <name>NAD(+)</name>
        <dbReference type="ChEBI" id="CHEBI:57540"/>
    </ligand>
</feature>
<dbReference type="GO" id="GO:0051775">
    <property type="term" value="P:response to redox state"/>
    <property type="evidence" value="ECO:0007669"/>
    <property type="project" value="InterPro"/>
</dbReference>
<proteinExistence type="inferred from homology"/>
<evidence type="ECO:0000256" key="6">
    <source>
        <dbReference type="ARBA" id="ARBA00023163"/>
    </source>
</evidence>
<dbReference type="InterPro" id="IPR022876">
    <property type="entry name" value="Tscrpt_rep_Rex"/>
</dbReference>
<protein>
    <recommendedName>
        <fullName evidence="7">Redox-sensing transcriptional repressor Rex</fullName>
    </recommendedName>
</protein>
<feature type="domain" description="CoA-binding" evidence="8">
    <location>
        <begin position="83"/>
        <end position="183"/>
    </location>
</feature>
<dbReference type="NCBIfam" id="NF003996">
    <property type="entry name" value="PRK05472.2-5"/>
    <property type="match status" value="1"/>
</dbReference>
<dbReference type="AlphaFoldDB" id="A0A9D2ADH4"/>
<accession>A0A9D2ADH4</accession>
<keyword evidence="6 7" id="KW-0804">Transcription</keyword>
<dbReference type="NCBIfam" id="NF003994">
    <property type="entry name" value="PRK05472.2-3"/>
    <property type="match status" value="1"/>
</dbReference>
<evidence type="ECO:0000256" key="7">
    <source>
        <dbReference type="HAMAP-Rule" id="MF_01131"/>
    </source>
</evidence>
<keyword evidence="3 7" id="KW-0805">Transcription regulation</keyword>
<dbReference type="PANTHER" id="PTHR35786">
    <property type="entry name" value="REDOX-SENSING TRANSCRIPTIONAL REPRESSOR REX"/>
    <property type="match status" value="1"/>
</dbReference>
<dbReference type="NCBIfam" id="NF003990">
    <property type="entry name" value="PRK05472.1-4"/>
    <property type="match status" value="1"/>
</dbReference>
<dbReference type="EMBL" id="DXFW01000018">
    <property type="protein sequence ID" value="HIX05634.1"/>
    <property type="molecule type" value="Genomic_DNA"/>
</dbReference>
<dbReference type="PANTHER" id="PTHR35786:SF1">
    <property type="entry name" value="REDOX-SENSING TRANSCRIPTIONAL REPRESSOR REX 1"/>
    <property type="match status" value="1"/>
</dbReference>
<comment type="similarity">
    <text evidence="7">Belongs to the transcriptional regulatory Rex family.</text>
</comment>
<organism evidence="9 10">
    <name type="scientific">Candidatus Allofournierella pullicola</name>
    <dbReference type="NCBI Taxonomy" id="2838596"/>
    <lineage>
        <taxon>Bacteria</taxon>
        <taxon>Bacillati</taxon>
        <taxon>Bacillota</taxon>
        <taxon>Clostridia</taxon>
        <taxon>Eubacteriales</taxon>
        <taxon>Oscillospiraceae</taxon>
        <taxon>Allofournierella</taxon>
    </lineage>
</organism>
<keyword evidence="5 7" id="KW-0238">DNA-binding</keyword>
<evidence type="ECO:0000256" key="4">
    <source>
        <dbReference type="ARBA" id="ARBA00023027"/>
    </source>
</evidence>
<dbReference type="GO" id="GO:0005737">
    <property type="term" value="C:cytoplasm"/>
    <property type="evidence" value="ECO:0007669"/>
    <property type="project" value="UniProtKB-SubCell"/>
</dbReference>
<dbReference type="Gene3D" id="3.40.50.720">
    <property type="entry name" value="NAD(P)-binding Rossmann-like Domain"/>
    <property type="match status" value="1"/>
</dbReference>
<keyword evidence="2 7" id="KW-0678">Repressor</keyword>
<dbReference type="GO" id="GO:0003677">
    <property type="term" value="F:DNA binding"/>
    <property type="evidence" value="ECO:0007669"/>
    <property type="project" value="UniProtKB-UniRule"/>
</dbReference>
<feature type="DNA-binding region" description="H-T-H motif" evidence="7">
    <location>
        <begin position="18"/>
        <end position="57"/>
    </location>
</feature>
<evidence type="ECO:0000259" key="8">
    <source>
        <dbReference type="SMART" id="SM00881"/>
    </source>
</evidence>
<reference evidence="9" key="1">
    <citation type="journal article" date="2021" name="PeerJ">
        <title>Extensive microbial diversity within the chicken gut microbiome revealed by metagenomics and culture.</title>
        <authorList>
            <person name="Gilroy R."/>
            <person name="Ravi A."/>
            <person name="Getino M."/>
            <person name="Pursley I."/>
            <person name="Horton D.L."/>
            <person name="Alikhan N.F."/>
            <person name="Baker D."/>
            <person name="Gharbi K."/>
            <person name="Hall N."/>
            <person name="Watson M."/>
            <person name="Adriaenssens E.M."/>
            <person name="Foster-Nyarko E."/>
            <person name="Jarju S."/>
            <person name="Secka A."/>
            <person name="Antonio M."/>
            <person name="Oren A."/>
            <person name="Chaudhuri R.R."/>
            <person name="La Ragione R."/>
            <person name="Hildebrand F."/>
            <person name="Pallen M.J."/>
        </authorList>
    </citation>
    <scope>NUCLEOTIDE SEQUENCE</scope>
    <source>
        <strain evidence="9">2239</strain>
    </source>
</reference>
<comment type="function">
    <text evidence="7">Modulates transcription in response to changes in cellular NADH/NAD(+) redox state.</text>
</comment>
<dbReference type="InterPro" id="IPR036291">
    <property type="entry name" value="NAD(P)-bd_dom_sf"/>
</dbReference>
<dbReference type="SUPFAM" id="SSF46785">
    <property type="entry name" value="Winged helix' DNA-binding domain"/>
    <property type="match status" value="1"/>
</dbReference>
<evidence type="ECO:0000256" key="2">
    <source>
        <dbReference type="ARBA" id="ARBA00022491"/>
    </source>
</evidence>
<evidence type="ECO:0000256" key="3">
    <source>
        <dbReference type="ARBA" id="ARBA00023015"/>
    </source>
</evidence>
<dbReference type="Pfam" id="PF02629">
    <property type="entry name" value="CoA_binding"/>
    <property type="match status" value="1"/>
</dbReference>
<sequence>MNNSQGKVSLPVIKRLPKYYRYITQLHKSGVATISSSELARMMGTTASQVRQDFNCFGGFGQQGIGYNVEVLEKEIGQLLFGHGEKLPTILLGAGRLGTAVSRFLTTDTNGYNLLAVFDIRQDLVGHDLDGVPIHHIDELDEFCKANHPTVAVLCLPRESAKEISGQLVELGIKGFWNFSHYDLSVTYPCVTVENAHLGDSLMSLGYRLRNK</sequence>
<dbReference type="Gene3D" id="1.10.10.10">
    <property type="entry name" value="Winged helix-like DNA-binding domain superfamily/Winged helix DNA-binding domain"/>
    <property type="match status" value="1"/>
</dbReference>
<evidence type="ECO:0000256" key="1">
    <source>
        <dbReference type="ARBA" id="ARBA00022490"/>
    </source>
</evidence>